<dbReference type="Proteomes" id="UP000316225">
    <property type="component" value="Unassembled WGS sequence"/>
</dbReference>
<dbReference type="PANTHER" id="PTHR43689:SF8">
    <property type="entry name" value="ALPHA_BETA-HYDROLASES SUPERFAMILY PROTEIN"/>
    <property type="match status" value="1"/>
</dbReference>
<proteinExistence type="predicted"/>
<dbReference type="PANTHER" id="PTHR43689">
    <property type="entry name" value="HYDROLASE"/>
    <property type="match status" value="1"/>
</dbReference>
<dbReference type="InterPro" id="IPR029058">
    <property type="entry name" value="AB_hydrolase_fold"/>
</dbReference>
<protein>
    <submittedName>
        <fullName evidence="2">Pimeloyl-ACP methyl ester carboxylesterase</fullName>
    </submittedName>
</protein>
<accession>A0A562NSQ1</accession>
<feature type="domain" description="AB hydrolase-1" evidence="1">
    <location>
        <begin position="32"/>
        <end position="142"/>
    </location>
</feature>
<comment type="caution">
    <text evidence="2">The sequence shown here is derived from an EMBL/GenBank/DDBJ whole genome shotgun (WGS) entry which is preliminary data.</text>
</comment>
<dbReference type="Gene3D" id="3.40.50.1820">
    <property type="entry name" value="alpha/beta hydrolase"/>
    <property type="match status" value="1"/>
</dbReference>
<keyword evidence="3" id="KW-1185">Reference proteome</keyword>
<dbReference type="Pfam" id="PF00561">
    <property type="entry name" value="Abhydrolase_1"/>
    <property type="match status" value="1"/>
</dbReference>
<organism evidence="2 3">
    <name type="scientific">Paracoccus sulfuroxidans</name>
    <dbReference type="NCBI Taxonomy" id="384678"/>
    <lineage>
        <taxon>Bacteria</taxon>
        <taxon>Pseudomonadati</taxon>
        <taxon>Pseudomonadota</taxon>
        <taxon>Alphaproteobacteria</taxon>
        <taxon>Rhodobacterales</taxon>
        <taxon>Paracoccaceae</taxon>
        <taxon>Paracoccus</taxon>
    </lineage>
</organism>
<dbReference type="OrthoDB" id="9804723at2"/>
<evidence type="ECO:0000259" key="1">
    <source>
        <dbReference type="Pfam" id="PF00561"/>
    </source>
</evidence>
<sequence>MTKTPDPRDEYLQTPDGRLFLRLWPMPGDRAPILLMHDSLGSVELWRSFPAHLALRTGRSVIAYDRLGFGRSDPRDALPGPDFVAEEARGAVPLICRHLGLTHFIACGHSVGGGMAVEIAAQEPERCIALITIAAQAVNEPKTKAGVQEAKDTFSDPEALGRLHRYHGEKSRWVVDAWTENWLSEAFADWTLTQTIARVPCPTLALHGELDEYGSVENAARIARAPQGRMKILTGVGHVPHRDNEALLLDEVAAFLGLLPDAGGQP</sequence>
<dbReference type="SUPFAM" id="SSF53474">
    <property type="entry name" value="alpha/beta-Hydrolases"/>
    <property type="match status" value="1"/>
</dbReference>
<dbReference type="EMBL" id="VLKU01000004">
    <property type="protein sequence ID" value="TWI35185.1"/>
    <property type="molecule type" value="Genomic_DNA"/>
</dbReference>
<dbReference type="PRINTS" id="PR00111">
    <property type="entry name" value="ABHYDROLASE"/>
</dbReference>
<evidence type="ECO:0000313" key="2">
    <source>
        <dbReference type="EMBL" id="TWI35185.1"/>
    </source>
</evidence>
<dbReference type="InterPro" id="IPR000073">
    <property type="entry name" value="AB_hydrolase_1"/>
</dbReference>
<dbReference type="RefSeq" id="WP_145397473.1">
    <property type="nucleotide sequence ID" value="NZ_VLKU01000004.1"/>
</dbReference>
<gene>
    <name evidence="2" type="ORF">IQ24_01694</name>
</gene>
<name>A0A562NSQ1_9RHOB</name>
<dbReference type="AlphaFoldDB" id="A0A562NSQ1"/>
<evidence type="ECO:0000313" key="3">
    <source>
        <dbReference type="Proteomes" id="UP000316225"/>
    </source>
</evidence>
<reference evidence="2 3" key="1">
    <citation type="journal article" date="2015" name="Stand. Genomic Sci.">
        <title>Genomic Encyclopedia of Bacterial and Archaeal Type Strains, Phase III: the genomes of soil and plant-associated and newly described type strains.</title>
        <authorList>
            <person name="Whitman W.B."/>
            <person name="Woyke T."/>
            <person name="Klenk H.P."/>
            <person name="Zhou Y."/>
            <person name="Lilburn T.G."/>
            <person name="Beck B.J."/>
            <person name="De Vos P."/>
            <person name="Vandamme P."/>
            <person name="Eisen J.A."/>
            <person name="Garrity G."/>
            <person name="Hugenholtz P."/>
            <person name="Kyrpides N.C."/>
        </authorList>
    </citation>
    <scope>NUCLEOTIDE SEQUENCE [LARGE SCALE GENOMIC DNA]</scope>
    <source>
        <strain evidence="2 3">CGMCC 1.5364</strain>
    </source>
</reference>